<dbReference type="GO" id="GO:0005737">
    <property type="term" value="C:cytoplasm"/>
    <property type="evidence" value="ECO:0007669"/>
    <property type="project" value="UniProtKB-SubCell"/>
</dbReference>
<evidence type="ECO:0000256" key="2">
    <source>
        <dbReference type="ARBA" id="ARBA00022490"/>
    </source>
</evidence>
<feature type="coiled-coil region" evidence="5">
    <location>
        <begin position="1214"/>
        <end position="1259"/>
    </location>
</feature>
<dbReference type="Gene3D" id="3.40.50.300">
    <property type="entry name" value="P-loop containing nucleotide triphosphate hydrolases"/>
    <property type="match status" value="2"/>
</dbReference>
<dbReference type="FunFam" id="3.40.50.300:FF:001760">
    <property type="entry name" value="ATP-dependent RNA helicase"/>
    <property type="match status" value="1"/>
</dbReference>
<dbReference type="InParanoid" id="A0A077ZNR7"/>
<comment type="subcellular location">
    <subcellularLocation>
        <location evidence="1">Cytoplasm</location>
    </subcellularLocation>
</comment>
<feature type="compositionally biased region" description="Acidic residues" evidence="6">
    <location>
        <begin position="18"/>
        <end position="28"/>
    </location>
</feature>
<dbReference type="SMART" id="SM00490">
    <property type="entry name" value="HELICc"/>
    <property type="match status" value="1"/>
</dbReference>
<dbReference type="InterPro" id="IPR027417">
    <property type="entry name" value="P-loop_NTPase"/>
</dbReference>
<dbReference type="SMART" id="SM00847">
    <property type="entry name" value="HA2"/>
    <property type="match status" value="1"/>
</dbReference>
<accession>A0A077ZNR7</accession>
<keyword evidence="10" id="KW-1185">Reference proteome</keyword>
<dbReference type="OrthoDB" id="66977at2759"/>
<dbReference type="GO" id="GO:0004386">
    <property type="term" value="F:helicase activity"/>
    <property type="evidence" value="ECO:0007669"/>
    <property type="project" value="UniProtKB-KW"/>
</dbReference>
<evidence type="ECO:0000256" key="6">
    <source>
        <dbReference type="SAM" id="MobiDB-lite"/>
    </source>
</evidence>
<dbReference type="CDD" id="cd18791">
    <property type="entry name" value="SF2_C_RHA"/>
    <property type="match status" value="1"/>
</dbReference>
<evidence type="ECO:0000256" key="4">
    <source>
        <dbReference type="ARBA" id="ARBA00022840"/>
    </source>
</evidence>
<sequence length="1495" mass="175396">MQTTIPRKRNYNERQQSDSEDDIGDENTYEGSYKGGPRKRRQTNMDSQYDNEDQTQQKQMQQSIQEMTKNLPIAKHKNQIMRKLEKNRVLVISGDTGCGKTTQVPKYILESADFKKQECKIICTQPRRLAAVNIAKRVAQELGERVGLRVGYQVGMQSRRTKGLTKIIFMTTGIFLQRLVNNPDSIKKCTHIIMDEVHERDLDIDFSLVVIKHLLCKETEGFGFKLILMSATFNIELFTNYFSKSSIKSIEEMKVYVGVEEMMRQQEEEKKQKLERQWGPCKQEDWNNPAKYLEAQMQEDEWVEATEIHNKNVMPIEKQQDPADVIEINARLFEVKEFYLDQLVDNIRKDELIQKSAQDNDLLLESLSINECNKPQIKECSMKVASLLICDVIERFNRFQDDENDKKSILVFLPGLFEIFEFIDFINENYDPMWVRNNLELIPLHSSLCEEEQEKAFKSSQKMDGKRKVIIATNIAESSITIPDIKYVIDFMLTKELFYDPMTKSESLILSWVSKASSKQRAGRAGRVADGLVFRLCMQKFYNNAIPEYPKPEMQRCPLEKLILQIKLWNRYEPEEVLGRAIQPPEFRDICNAIKNLQQTGALTIPPPFAQTDEDKRTKITALGKIFVNLPCDLKITRLFLFGMALKCMSQAIIMGCLHQQSRSIFRSNRVHDLVNMTKLQCIYDNNRDSDSMMLLRVFQEWIHKFHPHLKHKQNPTNQNPTNQVIPQRPVYEHRRLRFSRPSHCKYNSFIICKAERQWCRDRNLDLSIMKEVATMVEEVRQRFQKMNIPEKCLNSKVKLRDDNPDAILIMKLCIGGAFYNKYVKAAYKNEDTLAKMASSSLFVDDEAKRAIILNKVSEHIQDHHLKQYFEGKFKVNVESVKISMDKPTIIFGPEILERGFIKACFKLGLRTREEEYVDQTKFKSRIFGEEKAKAQDVLYSYQEIQEQLENEELRRPLFLYEIRFETLNKDAYVEFERDSINNFAYELDENKLMHVTYACQDYYDKGGRFMCRNSTRLPDVPMVDALYCLLFAPIVQVKANSKKQFFEKIICDEGELIIKLTHILTHQDLEIIQKIRSMMNETLCNEDNLKQAHLAQVDFFIKRLFSFNRISVDVFEKLNGLREEDKRFQPVDSVKDAPKKDDLEMFMEGDGNFFMEEETKNTQSLSKEGEGYDEVDNFEGEEQTIISNSDLKNRQQRYEKECSMGYFLQPIYVQKLKQKIYFYDELVRQMEEEFKKRVAQKRKIIEKIRQKAKELDQKDVTVICDRCKQDIAPLKTFDYISDDLHYAKCVFGALRRVEIQEASHSQYDEDREFIDIFLEIFEKEKFSIPEEQLYISTPQNNKIYYFAFSKCRQNHIVGIVKNQRFYMTDISPIQLLFPNSNYQTWDSRFWQKGYSEAMKHLSRTLLLRAQSCQKLGFENKDGHKIADIYCELCHVILKGPDDFVAHCKGNKEHKDLETKFLSSDYDQLLSEQAKKGGVISTASNANQQSVKSIQ</sequence>
<keyword evidence="2" id="KW-0963">Cytoplasm</keyword>
<evidence type="ECO:0000256" key="1">
    <source>
        <dbReference type="ARBA" id="ARBA00004496"/>
    </source>
</evidence>
<keyword evidence="5" id="KW-0175">Coiled coil</keyword>
<dbReference type="InterPro" id="IPR001650">
    <property type="entry name" value="Helicase_C-like"/>
</dbReference>
<dbReference type="PROSITE" id="PS51194">
    <property type="entry name" value="HELICASE_CTER"/>
    <property type="match status" value="1"/>
</dbReference>
<protein>
    <submittedName>
        <fullName evidence="9">Nucleic acid helicase</fullName>
    </submittedName>
</protein>
<dbReference type="EMBL" id="CCKQ01000490">
    <property type="protein sequence ID" value="CDW71563.1"/>
    <property type="molecule type" value="Genomic_DNA"/>
</dbReference>
<dbReference type="GO" id="GO:0005524">
    <property type="term" value="F:ATP binding"/>
    <property type="evidence" value="ECO:0007669"/>
    <property type="project" value="UniProtKB-KW"/>
</dbReference>
<evidence type="ECO:0000313" key="10">
    <source>
        <dbReference type="Proteomes" id="UP000039865"/>
    </source>
</evidence>
<dbReference type="SUPFAM" id="SSF52540">
    <property type="entry name" value="P-loop containing nucleoside triphosphate hydrolases"/>
    <property type="match status" value="1"/>
</dbReference>
<keyword evidence="3" id="KW-0547">Nucleotide-binding</keyword>
<dbReference type="PANTHER" id="PTHR18934">
    <property type="entry name" value="ATP-DEPENDENT RNA HELICASE"/>
    <property type="match status" value="1"/>
</dbReference>
<keyword evidence="9" id="KW-0347">Helicase</keyword>
<name>A0A077ZNR7_STYLE</name>
<feature type="domain" description="Helicase ATP-binding" evidence="7">
    <location>
        <begin position="81"/>
        <end position="251"/>
    </location>
</feature>
<reference evidence="9 10" key="1">
    <citation type="submission" date="2014-06" db="EMBL/GenBank/DDBJ databases">
        <authorList>
            <person name="Swart Estienne"/>
        </authorList>
    </citation>
    <scope>NUCLEOTIDE SEQUENCE [LARGE SCALE GENOMIC DNA]</scope>
    <source>
        <strain evidence="9 10">130c</strain>
    </source>
</reference>
<evidence type="ECO:0000259" key="7">
    <source>
        <dbReference type="PROSITE" id="PS51192"/>
    </source>
</evidence>
<dbReference type="PROSITE" id="PS51192">
    <property type="entry name" value="HELICASE_ATP_BIND_1"/>
    <property type="match status" value="1"/>
</dbReference>
<dbReference type="InterPro" id="IPR014001">
    <property type="entry name" value="Helicase_ATP-bd"/>
</dbReference>
<keyword evidence="9" id="KW-0378">Hydrolase</keyword>
<evidence type="ECO:0000259" key="8">
    <source>
        <dbReference type="PROSITE" id="PS51194"/>
    </source>
</evidence>
<dbReference type="Proteomes" id="UP000039865">
    <property type="component" value="Unassembled WGS sequence"/>
</dbReference>
<gene>
    <name evidence="9" type="primary">Contig17662.g18786</name>
    <name evidence="9" type="ORF">STYLEM_510</name>
</gene>
<dbReference type="Pfam" id="PF00270">
    <property type="entry name" value="DEAD"/>
    <property type="match status" value="1"/>
</dbReference>
<dbReference type="PANTHER" id="PTHR18934:SF113">
    <property type="entry name" value="ATP-DEPENDENT RNA HELICASE TDRD9"/>
    <property type="match status" value="1"/>
</dbReference>
<dbReference type="SMART" id="SM00487">
    <property type="entry name" value="DEXDc"/>
    <property type="match status" value="1"/>
</dbReference>
<dbReference type="GO" id="GO:0003723">
    <property type="term" value="F:RNA binding"/>
    <property type="evidence" value="ECO:0007669"/>
    <property type="project" value="TreeGrafter"/>
</dbReference>
<dbReference type="Gene3D" id="1.20.120.1080">
    <property type="match status" value="1"/>
</dbReference>
<dbReference type="Pfam" id="PF00271">
    <property type="entry name" value="Helicase_C"/>
    <property type="match status" value="1"/>
</dbReference>
<dbReference type="CDD" id="cd17917">
    <property type="entry name" value="DEXHc_RHA-like"/>
    <property type="match status" value="1"/>
</dbReference>
<feature type="compositionally biased region" description="Low complexity" evidence="6">
    <location>
        <begin position="54"/>
        <end position="64"/>
    </location>
</feature>
<evidence type="ECO:0000313" key="9">
    <source>
        <dbReference type="EMBL" id="CDW71563.1"/>
    </source>
</evidence>
<feature type="region of interest" description="Disordered" evidence="6">
    <location>
        <begin position="1"/>
        <end position="64"/>
    </location>
</feature>
<evidence type="ECO:0000256" key="5">
    <source>
        <dbReference type="SAM" id="Coils"/>
    </source>
</evidence>
<proteinExistence type="predicted"/>
<evidence type="ECO:0000256" key="3">
    <source>
        <dbReference type="ARBA" id="ARBA00022741"/>
    </source>
</evidence>
<organism evidence="9 10">
    <name type="scientific">Stylonychia lemnae</name>
    <name type="common">Ciliate</name>
    <dbReference type="NCBI Taxonomy" id="5949"/>
    <lineage>
        <taxon>Eukaryota</taxon>
        <taxon>Sar</taxon>
        <taxon>Alveolata</taxon>
        <taxon>Ciliophora</taxon>
        <taxon>Intramacronucleata</taxon>
        <taxon>Spirotrichea</taxon>
        <taxon>Stichotrichia</taxon>
        <taxon>Sporadotrichida</taxon>
        <taxon>Oxytrichidae</taxon>
        <taxon>Stylonychinae</taxon>
        <taxon>Stylonychia</taxon>
    </lineage>
</organism>
<dbReference type="InterPro" id="IPR011545">
    <property type="entry name" value="DEAD/DEAH_box_helicase_dom"/>
</dbReference>
<dbReference type="InterPro" id="IPR007502">
    <property type="entry name" value="Helicase-assoc_dom"/>
</dbReference>
<keyword evidence="4" id="KW-0067">ATP-binding</keyword>
<feature type="domain" description="Helicase C-terminal" evidence="8">
    <location>
        <begin position="391"/>
        <end position="565"/>
    </location>
</feature>